<proteinExistence type="predicted"/>
<reference evidence="1 2" key="1">
    <citation type="submission" date="2017-05" db="EMBL/GenBank/DDBJ databases">
        <authorList>
            <person name="Varghese N."/>
            <person name="Submissions S."/>
        </authorList>
    </citation>
    <scope>NUCLEOTIDE SEQUENCE [LARGE SCALE GENOMIC DNA]</scope>
    <source>
        <strain evidence="1 2">DSM 21194</strain>
    </source>
</reference>
<dbReference type="Proteomes" id="UP000317593">
    <property type="component" value="Unassembled WGS sequence"/>
</dbReference>
<organism evidence="1 2">
    <name type="scientific">Fodinibius sediminis</name>
    <dbReference type="NCBI Taxonomy" id="1214077"/>
    <lineage>
        <taxon>Bacteria</taxon>
        <taxon>Pseudomonadati</taxon>
        <taxon>Balneolota</taxon>
        <taxon>Balneolia</taxon>
        <taxon>Balneolales</taxon>
        <taxon>Balneolaceae</taxon>
        <taxon>Fodinibius</taxon>
    </lineage>
</organism>
<dbReference type="AlphaFoldDB" id="A0A521CVI7"/>
<accession>A0A521CVI7</accession>
<dbReference type="Pfam" id="PF10025">
    <property type="entry name" value="DUF2267"/>
    <property type="match status" value="1"/>
</dbReference>
<gene>
    <name evidence="1" type="ORF">SAMN06265218_107145</name>
</gene>
<dbReference type="RefSeq" id="WP_142714390.1">
    <property type="nucleotide sequence ID" value="NZ_FXTH01000007.1"/>
</dbReference>
<dbReference type="InterPro" id="IPR038282">
    <property type="entry name" value="DUF2267_sf"/>
</dbReference>
<evidence type="ECO:0000313" key="1">
    <source>
        <dbReference type="EMBL" id="SMO63435.1"/>
    </source>
</evidence>
<dbReference type="EMBL" id="FXTH01000007">
    <property type="protein sequence ID" value="SMO63435.1"/>
    <property type="molecule type" value="Genomic_DNA"/>
</dbReference>
<protein>
    <submittedName>
        <fullName evidence="1">Uncharacterized conserved protein, DUF2267 family</fullName>
    </submittedName>
</protein>
<keyword evidence="2" id="KW-1185">Reference proteome</keyword>
<name>A0A521CVI7_9BACT</name>
<dbReference type="InterPro" id="IPR018727">
    <property type="entry name" value="DUF2267"/>
</dbReference>
<dbReference type="Gene3D" id="1.10.490.110">
    <property type="entry name" value="Uncharacterized conserved protein DUF2267"/>
    <property type="match status" value="1"/>
</dbReference>
<dbReference type="OrthoDB" id="1437314at2"/>
<sequence>MEELHWYEKVHEDEKGSHKKVIHARKPATRETAIKRKKKYFNKYVEDVDSWIGEVAFYLDEEEREDWAYNALRGVLYALRDRLTPQELFQFSAQLPTLVRGVFFEGYHFDGKPEKYHVDEFLDRIDDALGPAADISPERAFEAVLQVLYDHISEGELNDIYRILPDDLKELWDECLNE</sequence>
<evidence type="ECO:0000313" key="2">
    <source>
        <dbReference type="Proteomes" id="UP000317593"/>
    </source>
</evidence>